<keyword evidence="4" id="KW-0560">Oxidoreductase</keyword>
<evidence type="ECO:0000313" key="7">
    <source>
        <dbReference type="Proteomes" id="UP000183407"/>
    </source>
</evidence>
<dbReference type="SUPFAM" id="SSF51905">
    <property type="entry name" value="FAD/NAD(P)-binding domain"/>
    <property type="match status" value="2"/>
</dbReference>
<proteinExistence type="predicted"/>
<keyword evidence="2" id="KW-0285">Flavoprotein</keyword>
<protein>
    <submittedName>
        <fullName evidence="6">Reductase C-terminal</fullName>
    </submittedName>
</protein>
<dbReference type="Gene3D" id="3.30.390.30">
    <property type="match status" value="1"/>
</dbReference>
<organism evidence="6 7">
    <name type="scientific">Rhodococcus jostii</name>
    <dbReference type="NCBI Taxonomy" id="132919"/>
    <lineage>
        <taxon>Bacteria</taxon>
        <taxon>Bacillati</taxon>
        <taxon>Actinomycetota</taxon>
        <taxon>Actinomycetes</taxon>
        <taxon>Mycobacteriales</taxon>
        <taxon>Nocardiaceae</taxon>
        <taxon>Rhodococcus</taxon>
    </lineage>
</organism>
<feature type="domain" description="Rhodanese" evidence="5">
    <location>
        <begin position="109"/>
        <end position="203"/>
    </location>
</feature>
<evidence type="ECO:0000256" key="4">
    <source>
        <dbReference type="ARBA" id="ARBA00023002"/>
    </source>
</evidence>
<comment type="cofactor">
    <cofactor evidence="1">
        <name>FAD</name>
        <dbReference type="ChEBI" id="CHEBI:57692"/>
    </cofactor>
</comment>
<reference evidence="7" key="1">
    <citation type="submission" date="2016-10" db="EMBL/GenBank/DDBJ databases">
        <authorList>
            <person name="Varghese N."/>
        </authorList>
    </citation>
    <scope>NUCLEOTIDE SEQUENCE [LARGE SCALE GENOMIC DNA]</scope>
    <source>
        <strain evidence="7">DSM 44719</strain>
    </source>
</reference>
<dbReference type="EMBL" id="FNTL01000005">
    <property type="protein sequence ID" value="SEE80939.1"/>
    <property type="molecule type" value="Genomic_DNA"/>
</dbReference>
<name>A0A1H5LV88_RHOJO</name>
<evidence type="ECO:0000256" key="3">
    <source>
        <dbReference type="ARBA" id="ARBA00022827"/>
    </source>
</evidence>
<dbReference type="PRINTS" id="PR00411">
    <property type="entry name" value="PNDRDTASEI"/>
</dbReference>
<dbReference type="SUPFAM" id="SSF55424">
    <property type="entry name" value="FAD/NAD-linked reductases, dimerisation (C-terminal) domain"/>
    <property type="match status" value="1"/>
</dbReference>
<keyword evidence="3" id="KW-0274">FAD</keyword>
<evidence type="ECO:0000313" key="6">
    <source>
        <dbReference type="EMBL" id="SEE80939.1"/>
    </source>
</evidence>
<dbReference type="Pfam" id="PF07992">
    <property type="entry name" value="Pyr_redox_2"/>
    <property type="match status" value="1"/>
</dbReference>
<dbReference type="InterPro" id="IPR016156">
    <property type="entry name" value="FAD/NAD-linked_Rdtase_dimer_sf"/>
</dbReference>
<dbReference type="Gene3D" id="3.50.50.60">
    <property type="entry name" value="FAD/NAD(P)-binding domain"/>
    <property type="match status" value="2"/>
</dbReference>
<dbReference type="PRINTS" id="PR00368">
    <property type="entry name" value="FADPNR"/>
</dbReference>
<evidence type="ECO:0000256" key="1">
    <source>
        <dbReference type="ARBA" id="ARBA00001974"/>
    </source>
</evidence>
<dbReference type="PANTHER" id="PTHR43557:SF2">
    <property type="entry name" value="RIESKE DOMAIN-CONTAINING PROTEIN-RELATED"/>
    <property type="match status" value="1"/>
</dbReference>
<dbReference type="GO" id="GO:0005737">
    <property type="term" value="C:cytoplasm"/>
    <property type="evidence" value="ECO:0007669"/>
    <property type="project" value="TreeGrafter"/>
</dbReference>
<dbReference type="InterPro" id="IPR023753">
    <property type="entry name" value="FAD/NAD-binding_dom"/>
</dbReference>
<evidence type="ECO:0000259" key="5">
    <source>
        <dbReference type="PROSITE" id="PS50206"/>
    </source>
</evidence>
<dbReference type="InterPro" id="IPR050446">
    <property type="entry name" value="FAD-oxidoreductase/Apoptosis"/>
</dbReference>
<accession>A0A1H5LV88</accession>
<dbReference type="Pfam" id="PF14759">
    <property type="entry name" value="Reductase_C"/>
    <property type="match status" value="1"/>
</dbReference>
<dbReference type="InterPro" id="IPR001763">
    <property type="entry name" value="Rhodanese-like_dom"/>
</dbReference>
<dbReference type="GO" id="GO:0016651">
    <property type="term" value="F:oxidoreductase activity, acting on NAD(P)H"/>
    <property type="evidence" value="ECO:0007669"/>
    <property type="project" value="TreeGrafter"/>
</dbReference>
<dbReference type="PANTHER" id="PTHR43557">
    <property type="entry name" value="APOPTOSIS-INDUCING FACTOR 1"/>
    <property type="match status" value="1"/>
</dbReference>
<evidence type="ECO:0000256" key="2">
    <source>
        <dbReference type="ARBA" id="ARBA00022630"/>
    </source>
</evidence>
<dbReference type="RefSeq" id="WP_073369083.1">
    <property type="nucleotide sequence ID" value="NZ_JBHLVE010000017.1"/>
</dbReference>
<dbReference type="AlphaFoldDB" id="A0A1H5LV88"/>
<dbReference type="InterPro" id="IPR028202">
    <property type="entry name" value="Reductase_C"/>
</dbReference>
<dbReference type="InterPro" id="IPR036188">
    <property type="entry name" value="FAD/NAD-bd_sf"/>
</dbReference>
<dbReference type="PROSITE" id="PS50206">
    <property type="entry name" value="RHODANESE_3"/>
    <property type="match status" value="1"/>
</dbReference>
<dbReference type="Proteomes" id="UP000183407">
    <property type="component" value="Unassembled WGS sequence"/>
</dbReference>
<sequence>MSGVLSGRVRGSAGLVVVGAGVAGLRTVQGVRREGYDGPITLIGAEAHLPYDRPPLSKQVLTGELGSAPVAYHDREYFQDLGVTVLTGTRVDSVDVQARTLAVQFEGSDVREHIPFAALVVATGARPRRLPCTVPPQGVHVVRTCDDAAALYEELLATPTVIVIGGGFIGAEVASSARTLGLDVTVLEAGRFPMRRALGPVIAELLSGLHELNGVTLRCGSSVSGFLGVDRVEGVLLDDGTAIEAGLVVVGIGVVPDVDWLTGSGLSLGDGLICDEFLRAGSETVLGVGDAASCPNMAIGGRRVRSQQWTTAGDQGTHAARVLTHGTEIAGPFSHDMYFWSDQYGVKIQGSGDLSGDVEVVEARPDLSRLVTAYRNGDLVRGAVTVNAPKQFRRLRKMIGTEDPWRGVVEFTSAPAGYSGGEVR</sequence>
<gene>
    <name evidence="6" type="ORF">SAMN04490220_8440</name>
</gene>